<keyword evidence="1" id="KW-1133">Transmembrane helix</keyword>
<keyword evidence="1" id="KW-0472">Membrane</keyword>
<keyword evidence="1" id="KW-0812">Transmembrane</keyword>
<protein>
    <submittedName>
        <fullName evidence="2">Fucose 4-O-acetylase</fullName>
    </submittedName>
</protein>
<feature type="transmembrane region" description="Helical" evidence="1">
    <location>
        <begin position="131"/>
        <end position="152"/>
    </location>
</feature>
<dbReference type="AlphaFoldDB" id="K1SK13"/>
<evidence type="ECO:0000313" key="2">
    <source>
        <dbReference type="EMBL" id="EKC47676.1"/>
    </source>
</evidence>
<reference evidence="2" key="1">
    <citation type="journal article" date="2013" name="Environ. Microbiol.">
        <title>Microbiota from the distal guts of lean and obese adolescents exhibit partial functional redundancy besides clear differences in community structure.</title>
        <authorList>
            <person name="Ferrer M."/>
            <person name="Ruiz A."/>
            <person name="Lanza F."/>
            <person name="Haange S.B."/>
            <person name="Oberbach A."/>
            <person name="Till H."/>
            <person name="Bargiela R."/>
            <person name="Campoy C."/>
            <person name="Segura M.T."/>
            <person name="Richter M."/>
            <person name="von Bergen M."/>
            <person name="Seifert J."/>
            <person name="Suarez A."/>
        </authorList>
    </citation>
    <scope>NUCLEOTIDE SEQUENCE</scope>
</reference>
<feature type="transmembrane region" description="Helical" evidence="1">
    <location>
        <begin position="90"/>
        <end position="111"/>
    </location>
</feature>
<feature type="non-terminal residue" evidence="2">
    <location>
        <position position="173"/>
    </location>
</feature>
<organism evidence="2">
    <name type="scientific">human gut metagenome</name>
    <dbReference type="NCBI Taxonomy" id="408170"/>
    <lineage>
        <taxon>unclassified sequences</taxon>
        <taxon>metagenomes</taxon>
        <taxon>organismal metagenomes</taxon>
    </lineage>
</organism>
<comment type="caution">
    <text evidence="2">The sequence shown here is derived from an EMBL/GenBank/DDBJ whole genome shotgun (WGS) entry which is preliminary data.</text>
</comment>
<name>K1SK13_9ZZZZ</name>
<evidence type="ECO:0000256" key="1">
    <source>
        <dbReference type="SAM" id="Phobius"/>
    </source>
</evidence>
<proteinExistence type="predicted"/>
<gene>
    <name evidence="2" type="ORF">OBE_15581</name>
</gene>
<feature type="transmembrane region" description="Helical" evidence="1">
    <location>
        <begin position="46"/>
        <end position="69"/>
    </location>
</feature>
<feature type="transmembrane region" description="Helical" evidence="1">
    <location>
        <begin position="7"/>
        <end position="26"/>
    </location>
</feature>
<feature type="non-terminal residue" evidence="2">
    <location>
        <position position="1"/>
    </location>
</feature>
<accession>K1SK13</accession>
<dbReference type="EMBL" id="AJWZ01010712">
    <property type="protein sequence ID" value="EKC47676.1"/>
    <property type="molecule type" value="Genomic_DNA"/>
</dbReference>
<sequence>LEKHDNLNSVAYFAIVLGVQLLLLTFCENLEYTPSKCVKFDNGCVIPYVTAITGIAFWLRVAKLITPIIKNKKLVRMISDNTYSIMIHHIFAFMIVKWAFWGLSVITPLFKDFDVLKLKSTIWYIYRPNGLNFYCIIYLAAGIFIPILIGTVTHRIFEFMKEHTLKSMQKSSR</sequence>